<dbReference type="InterPro" id="IPR001867">
    <property type="entry name" value="OmpR/PhoB-type_DNA-bd"/>
</dbReference>
<organism evidence="10 11">
    <name type="scientific">Malaciobacter mytili LMG 24559</name>
    <dbReference type="NCBI Taxonomy" id="1032238"/>
    <lineage>
        <taxon>Bacteria</taxon>
        <taxon>Pseudomonadati</taxon>
        <taxon>Campylobacterota</taxon>
        <taxon>Epsilonproteobacteria</taxon>
        <taxon>Campylobacterales</taxon>
        <taxon>Arcobacteraceae</taxon>
        <taxon>Malaciobacter</taxon>
    </lineage>
</organism>
<evidence type="ECO:0000256" key="1">
    <source>
        <dbReference type="ARBA" id="ARBA00022553"/>
    </source>
</evidence>
<dbReference type="SUPFAM" id="SSF52172">
    <property type="entry name" value="CheY-like"/>
    <property type="match status" value="1"/>
</dbReference>
<keyword evidence="2" id="KW-0902">Two-component regulatory system</keyword>
<feature type="domain" description="Response regulatory" evidence="8">
    <location>
        <begin position="8"/>
        <end position="123"/>
    </location>
</feature>
<comment type="caution">
    <text evidence="10">The sequence shown here is derived from an EMBL/GenBank/DDBJ whole genome shotgun (WGS) entry which is preliminary data.</text>
</comment>
<keyword evidence="4 7" id="KW-0238">DNA-binding</keyword>
<evidence type="ECO:0000256" key="2">
    <source>
        <dbReference type="ARBA" id="ARBA00023012"/>
    </source>
</evidence>
<dbReference type="GO" id="GO:0032993">
    <property type="term" value="C:protein-DNA complex"/>
    <property type="evidence" value="ECO:0007669"/>
    <property type="project" value="TreeGrafter"/>
</dbReference>
<dbReference type="GO" id="GO:0005829">
    <property type="term" value="C:cytosol"/>
    <property type="evidence" value="ECO:0007669"/>
    <property type="project" value="TreeGrafter"/>
</dbReference>
<evidence type="ECO:0000313" key="10">
    <source>
        <dbReference type="EMBL" id="RXK16813.1"/>
    </source>
</evidence>
<dbReference type="RefSeq" id="WP_114841677.1">
    <property type="nucleotide sequence ID" value="NZ_CP031219.1"/>
</dbReference>
<name>A0AAX2AKZ2_9BACT</name>
<dbReference type="Pfam" id="PF00072">
    <property type="entry name" value="Response_reg"/>
    <property type="match status" value="1"/>
</dbReference>
<dbReference type="PANTHER" id="PTHR48111">
    <property type="entry name" value="REGULATOR OF RPOS"/>
    <property type="match status" value="1"/>
</dbReference>
<keyword evidence="11" id="KW-1185">Reference proteome</keyword>
<dbReference type="CDD" id="cd00156">
    <property type="entry name" value="REC"/>
    <property type="match status" value="1"/>
</dbReference>
<evidence type="ECO:0000256" key="7">
    <source>
        <dbReference type="PROSITE-ProRule" id="PRU01091"/>
    </source>
</evidence>
<feature type="modified residue" description="4-aspartylphosphate" evidence="6">
    <location>
        <position position="57"/>
    </location>
</feature>
<protein>
    <recommendedName>
        <fullName evidence="12">Two-component system response regulator</fullName>
    </recommendedName>
</protein>
<accession>A0AAX2AKZ2</accession>
<evidence type="ECO:0000313" key="11">
    <source>
        <dbReference type="Proteomes" id="UP000290092"/>
    </source>
</evidence>
<reference evidence="10 11" key="1">
    <citation type="submission" date="2017-09" db="EMBL/GenBank/DDBJ databases">
        <title>Genomics of the genus Arcobacter.</title>
        <authorList>
            <person name="Perez-Cataluna A."/>
            <person name="Figueras M.J."/>
            <person name="Salas-Masso N."/>
        </authorList>
    </citation>
    <scope>NUCLEOTIDE SEQUENCE [LARGE SCALE GENOMIC DNA]</scope>
    <source>
        <strain evidence="10 11">CECT 7386</strain>
    </source>
</reference>
<gene>
    <name evidence="10" type="ORF">CP985_01255</name>
</gene>
<keyword evidence="5" id="KW-0804">Transcription</keyword>
<dbReference type="Proteomes" id="UP000290092">
    <property type="component" value="Unassembled WGS sequence"/>
</dbReference>
<evidence type="ECO:0000256" key="4">
    <source>
        <dbReference type="ARBA" id="ARBA00023125"/>
    </source>
</evidence>
<evidence type="ECO:0008006" key="12">
    <source>
        <dbReference type="Google" id="ProtNLM"/>
    </source>
</evidence>
<dbReference type="PANTHER" id="PTHR48111:SF1">
    <property type="entry name" value="TWO-COMPONENT RESPONSE REGULATOR ORR33"/>
    <property type="match status" value="1"/>
</dbReference>
<evidence type="ECO:0000259" key="8">
    <source>
        <dbReference type="PROSITE" id="PS50110"/>
    </source>
</evidence>
<feature type="DNA-binding region" description="OmpR/PhoB-type" evidence="7">
    <location>
        <begin position="130"/>
        <end position="224"/>
    </location>
</feature>
<dbReference type="Gene3D" id="3.40.50.2300">
    <property type="match status" value="1"/>
</dbReference>
<sequence length="225" mass="26628">MQELKKLNLLYVEDELRTKDNYTKTFKIIFNQVFSTDNYNDAINIFSTNSIDFVLLDIELNNEKNGFDIAEKIREFNPLIPIVFLTALDHKDILLKAINSNINGYIVKPLSIEKFIDITKPILKKINLTQNFITFRDFKYYFDTYELFNKNNQLIKLGKKETKLLHTFLTNIDKVLSREFLEYEIWEEPLYSDTTLKNLMASLRKKIGKETIVNISKIGWKIETF</sequence>
<dbReference type="AlphaFoldDB" id="A0AAX2AKZ2"/>
<dbReference type="InterPro" id="IPR036388">
    <property type="entry name" value="WH-like_DNA-bd_sf"/>
</dbReference>
<dbReference type="GO" id="GO:0000976">
    <property type="term" value="F:transcription cis-regulatory region binding"/>
    <property type="evidence" value="ECO:0007669"/>
    <property type="project" value="TreeGrafter"/>
</dbReference>
<evidence type="ECO:0000256" key="6">
    <source>
        <dbReference type="PROSITE-ProRule" id="PRU00169"/>
    </source>
</evidence>
<dbReference type="PROSITE" id="PS50110">
    <property type="entry name" value="RESPONSE_REGULATORY"/>
    <property type="match status" value="1"/>
</dbReference>
<dbReference type="InterPro" id="IPR001789">
    <property type="entry name" value="Sig_transdc_resp-reg_receiver"/>
</dbReference>
<feature type="domain" description="OmpR/PhoB-type" evidence="9">
    <location>
        <begin position="130"/>
        <end position="224"/>
    </location>
</feature>
<dbReference type="Gene3D" id="1.10.10.10">
    <property type="entry name" value="Winged helix-like DNA-binding domain superfamily/Winged helix DNA-binding domain"/>
    <property type="match status" value="1"/>
</dbReference>
<evidence type="ECO:0000256" key="5">
    <source>
        <dbReference type="ARBA" id="ARBA00023163"/>
    </source>
</evidence>
<evidence type="ECO:0000259" key="9">
    <source>
        <dbReference type="PROSITE" id="PS51755"/>
    </source>
</evidence>
<dbReference type="SMART" id="SM00862">
    <property type="entry name" value="Trans_reg_C"/>
    <property type="match status" value="1"/>
</dbReference>
<dbReference type="PROSITE" id="PS51755">
    <property type="entry name" value="OMPR_PHOB"/>
    <property type="match status" value="1"/>
</dbReference>
<keyword evidence="3" id="KW-0805">Transcription regulation</keyword>
<evidence type="ECO:0000256" key="3">
    <source>
        <dbReference type="ARBA" id="ARBA00023015"/>
    </source>
</evidence>
<dbReference type="GO" id="GO:0000156">
    <property type="term" value="F:phosphorelay response regulator activity"/>
    <property type="evidence" value="ECO:0007669"/>
    <property type="project" value="TreeGrafter"/>
</dbReference>
<proteinExistence type="predicted"/>
<dbReference type="InterPro" id="IPR039420">
    <property type="entry name" value="WalR-like"/>
</dbReference>
<dbReference type="GO" id="GO:0006355">
    <property type="term" value="P:regulation of DNA-templated transcription"/>
    <property type="evidence" value="ECO:0007669"/>
    <property type="project" value="InterPro"/>
</dbReference>
<dbReference type="Pfam" id="PF00486">
    <property type="entry name" value="Trans_reg_C"/>
    <property type="match status" value="1"/>
</dbReference>
<dbReference type="EMBL" id="NXID01000003">
    <property type="protein sequence ID" value="RXK16813.1"/>
    <property type="molecule type" value="Genomic_DNA"/>
</dbReference>
<dbReference type="InterPro" id="IPR011006">
    <property type="entry name" value="CheY-like_superfamily"/>
</dbReference>
<dbReference type="SMART" id="SM00448">
    <property type="entry name" value="REC"/>
    <property type="match status" value="1"/>
</dbReference>
<dbReference type="CDD" id="cd00383">
    <property type="entry name" value="trans_reg_C"/>
    <property type="match status" value="1"/>
</dbReference>
<dbReference type="KEGG" id="amyt:AMYT_1233"/>
<keyword evidence="1 6" id="KW-0597">Phosphoprotein</keyword>